<proteinExistence type="predicted"/>
<dbReference type="AlphaFoldDB" id="A0AAV8VF74"/>
<dbReference type="Gene3D" id="3.30.70.1820">
    <property type="entry name" value="L1 transposable element, RRM domain"/>
    <property type="match status" value="1"/>
</dbReference>
<keyword evidence="2" id="KW-1185">Reference proteome</keyword>
<evidence type="ECO:0000313" key="1">
    <source>
        <dbReference type="EMBL" id="KAJ8912667.1"/>
    </source>
</evidence>
<reference evidence="1 2" key="1">
    <citation type="journal article" date="2023" name="Insect Mol. Biol.">
        <title>Genome sequencing provides insights into the evolution of gene families encoding plant cell wall-degrading enzymes in longhorned beetles.</title>
        <authorList>
            <person name="Shin N.R."/>
            <person name="Okamura Y."/>
            <person name="Kirsch R."/>
            <person name="Pauchet Y."/>
        </authorList>
    </citation>
    <scope>NUCLEOTIDE SEQUENCE [LARGE SCALE GENOMIC DNA]</scope>
    <source>
        <strain evidence="1">EAD_L_NR</strain>
    </source>
</reference>
<comment type="caution">
    <text evidence="1">The sequence shown here is derived from an EMBL/GenBank/DDBJ whole genome shotgun (WGS) entry which is preliminary data.</text>
</comment>
<name>A0AAV8VF74_9CUCU</name>
<organism evidence="1 2">
    <name type="scientific">Exocentrus adspersus</name>
    <dbReference type="NCBI Taxonomy" id="1586481"/>
    <lineage>
        <taxon>Eukaryota</taxon>
        <taxon>Metazoa</taxon>
        <taxon>Ecdysozoa</taxon>
        <taxon>Arthropoda</taxon>
        <taxon>Hexapoda</taxon>
        <taxon>Insecta</taxon>
        <taxon>Pterygota</taxon>
        <taxon>Neoptera</taxon>
        <taxon>Endopterygota</taxon>
        <taxon>Coleoptera</taxon>
        <taxon>Polyphaga</taxon>
        <taxon>Cucujiformia</taxon>
        <taxon>Chrysomeloidea</taxon>
        <taxon>Cerambycidae</taxon>
        <taxon>Lamiinae</taxon>
        <taxon>Acanthocinini</taxon>
        <taxon>Exocentrus</taxon>
    </lineage>
</organism>
<dbReference type="Proteomes" id="UP001159042">
    <property type="component" value="Unassembled WGS sequence"/>
</dbReference>
<sequence>MSKTRQQSQIDYHAINEELISKICKQQADVIGRQIDEKLGKIERSVASIVNEVQSNSEHIKKLEKRMDMLEQYGKRNNLIIYGVQENENETSEDTEDKILTLFKNKLNISLVTSDIEKCYRIGRTHTDKGRPILVGFLSQKVKTNVYKNKRMLKKTGFSMKEDLTKSNVELMKKAASKYGLSNLWSQNGKIFALQNDNKIWVANQTFVLNE</sequence>
<evidence type="ECO:0000313" key="2">
    <source>
        <dbReference type="Proteomes" id="UP001159042"/>
    </source>
</evidence>
<accession>A0AAV8VF74</accession>
<dbReference type="EMBL" id="JANEYG010000116">
    <property type="protein sequence ID" value="KAJ8912667.1"/>
    <property type="molecule type" value="Genomic_DNA"/>
</dbReference>
<protein>
    <submittedName>
        <fullName evidence="1">Uncharacterized protein</fullName>
    </submittedName>
</protein>
<gene>
    <name evidence="1" type="ORF">NQ315_008995</name>
</gene>